<dbReference type="STRING" id="307972.A0A2G8LKR6"/>
<dbReference type="InterPro" id="IPR048256">
    <property type="entry name" value="Tektin-like"/>
</dbReference>
<gene>
    <name evidence="3" type="ORF">BSL78_02241</name>
</gene>
<comment type="subcellular location">
    <subcellularLocation>
        <location evidence="1">Cytoplasm</location>
    </subcellularLocation>
</comment>
<proteinExistence type="predicted"/>
<dbReference type="EMBL" id="MRZV01000046">
    <property type="protein sequence ID" value="PIK60841.1"/>
    <property type="molecule type" value="Genomic_DNA"/>
</dbReference>
<accession>A0A2G8LKR6</accession>
<comment type="caution">
    <text evidence="3">The sequence shown here is derived from an EMBL/GenBank/DDBJ whole genome shotgun (WGS) entry which is preliminary data.</text>
</comment>
<keyword evidence="4" id="KW-1185">Reference proteome</keyword>
<dbReference type="Proteomes" id="UP000230750">
    <property type="component" value="Unassembled WGS sequence"/>
</dbReference>
<dbReference type="GO" id="GO:0005929">
    <property type="term" value="C:cilium"/>
    <property type="evidence" value="ECO:0007669"/>
    <property type="project" value="UniProtKB-ARBA"/>
</dbReference>
<protein>
    <submittedName>
        <fullName evidence="3">Putative coiled-coil domain-containing protein</fullName>
    </submittedName>
</protein>
<sequence>MNRKVAETVTLKQYLTVASGENRHAIHRSQRWYDATEKALGYTVGPEVQSNLETRERLSRPLVKVYQRHPGTNLPEAQDIIKGAEGLDKSLLQTSRNIALLQMAQSRLQHDIRHKHAGANVDSRS</sequence>
<dbReference type="Pfam" id="PF03148">
    <property type="entry name" value="Tektin"/>
    <property type="match status" value="1"/>
</dbReference>
<name>A0A2G8LKR6_STIJA</name>
<organism evidence="3 4">
    <name type="scientific">Stichopus japonicus</name>
    <name type="common">Sea cucumber</name>
    <dbReference type="NCBI Taxonomy" id="307972"/>
    <lineage>
        <taxon>Eukaryota</taxon>
        <taxon>Metazoa</taxon>
        <taxon>Echinodermata</taxon>
        <taxon>Eleutherozoa</taxon>
        <taxon>Echinozoa</taxon>
        <taxon>Holothuroidea</taxon>
        <taxon>Aspidochirotacea</taxon>
        <taxon>Aspidochirotida</taxon>
        <taxon>Stichopodidae</taxon>
        <taxon>Apostichopus</taxon>
    </lineage>
</organism>
<dbReference type="GO" id="GO:0005737">
    <property type="term" value="C:cytoplasm"/>
    <property type="evidence" value="ECO:0007669"/>
    <property type="project" value="UniProtKB-SubCell"/>
</dbReference>
<evidence type="ECO:0000256" key="1">
    <source>
        <dbReference type="ARBA" id="ARBA00004496"/>
    </source>
</evidence>
<evidence type="ECO:0000256" key="2">
    <source>
        <dbReference type="ARBA" id="ARBA00022490"/>
    </source>
</evidence>
<dbReference type="InterPro" id="IPR038949">
    <property type="entry name" value="TEKTL1"/>
</dbReference>
<reference evidence="3 4" key="1">
    <citation type="journal article" date="2017" name="PLoS Biol.">
        <title>The sea cucumber genome provides insights into morphological evolution and visceral regeneration.</title>
        <authorList>
            <person name="Zhang X."/>
            <person name="Sun L."/>
            <person name="Yuan J."/>
            <person name="Sun Y."/>
            <person name="Gao Y."/>
            <person name="Zhang L."/>
            <person name="Li S."/>
            <person name="Dai H."/>
            <person name="Hamel J.F."/>
            <person name="Liu C."/>
            <person name="Yu Y."/>
            <person name="Liu S."/>
            <person name="Lin W."/>
            <person name="Guo K."/>
            <person name="Jin S."/>
            <person name="Xu P."/>
            <person name="Storey K.B."/>
            <person name="Huan P."/>
            <person name="Zhang T."/>
            <person name="Zhou Y."/>
            <person name="Zhang J."/>
            <person name="Lin C."/>
            <person name="Li X."/>
            <person name="Xing L."/>
            <person name="Huo D."/>
            <person name="Sun M."/>
            <person name="Wang L."/>
            <person name="Mercier A."/>
            <person name="Li F."/>
            <person name="Yang H."/>
            <person name="Xiang J."/>
        </authorList>
    </citation>
    <scope>NUCLEOTIDE SEQUENCE [LARGE SCALE GENOMIC DNA]</scope>
    <source>
        <strain evidence="3">Shaxun</strain>
        <tissue evidence="3">Muscle</tissue>
    </source>
</reference>
<dbReference type="AlphaFoldDB" id="A0A2G8LKR6"/>
<keyword evidence="2" id="KW-0963">Cytoplasm</keyword>
<evidence type="ECO:0000313" key="3">
    <source>
        <dbReference type="EMBL" id="PIK60841.1"/>
    </source>
</evidence>
<dbReference type="PANTHER" id="PTHR35081:SF1">
    <property type="entry name" value="COILED-COIL DOMAIN-CONTAINING PROTEIN 105"/>
    <property type="match status" value="1"/>
</dbReference>
<evidence type="ECO:0000313" key="4">
    <source>
        <dbReference type="Proteomes" id="UP000230750"/>
    </source>
</evidence>
<dbReference type="PANTHER" id="PTHR35081">
    <property type="entry name" value="COILED-COIL DOMAIN-CONTAINING PROTEIN 105"/>
    <property type="match status" value="1"/>
</dbReference>
<dbReference type="OrthoDB" id="9896158at2759"/>